<dbReference type="Proteomes" id="UP000237718">
    <property type="component" value="Unassembled WGS sequence"/>
</dbReference>
<evidence type="ECO:0000313" key="2">
    <source>
        <dbReference type="Proteomes" id="UP000237718"/>
    </source>
</evidence>
<name>A0A2T1A213_TRISK</name>
<organism evidence="1 2">
    <name type="scientific">Tritonibacter scottomollicae</name>
    <name type="common">Epibacterium scottomollicae</name>
    <dbReference type="NCBI Taxonomy" id="483013"/>
    <lineage>
        <taxon>Bacteria</taxon>
        <taxon>Pseudomonadati</taxon>
        <taxon>Pseudomonadota</taxon>
        <taxon>Alphaproteobacteria</taxon>
        <taxon>Rhodobacterales</taxon>
        <taxon>Paracoccaceae</taxon>
        <taxon>Tritonibacter</taxon>
    </lineage>
</organism>
<protein>
    <submittedName>
        <fullName evidence="1">Uncharacterized protein</fullName>
    </submittedName>
</protein>
<evidence type="ECO:0000313" key="1">
    <source>
        <dbReference type="EMBL" id="PRZ42642.1"/>
    </source>
</evidence>
<gene>
    <name evidence="1" type="ORF">CLV89_1321</name>
</gene>
<proteinExistence type="predicted"/>
<dbReference type="EMBL" id="PVUF01000032">
    <property type="protein sequence ID" value="PRZ42642.1"/>
    <property type="molecule type" value="Genomic_DNA"/>
</dbReference>
<comment type="caution">
    <text evidence="1">The sequence shown here is derived from an EMBL/GenBank/DDBJ whole genome shotgun (WGS) entry which is preliminary data.</text>
</comment>
<dbReference type="AlphaFoldDB" id="A0A2T1A213"/>
<reference evidence="1 2" key="1">
    <citation type="submission" date="2018-03" db="EMBL/GenBank/DDBJ databases">
        <title>Genomic Encyclopedia of Archaeal and Bacterial Type Strains, Phase II (KMG-II): from individual species to whole genera.</title>
        <authorList>
            <person name="Goeker M."/>
        </authorList>
    </citation>
    <scope>NUCLEOTIDE SEQUENCE [LARGE SCALE GENOMIC DNA]</scope>
    <source>
        <strain evidence="1 2">DSM 25328</strain>
    </source>
</reference>
<sequence>RLNYECDRMLDAITDGKLPPVQAKAWLTSVVRSELDRIERQRMISSGEQGTASGAFCS</sequence>
<accession>A0A2T1A213</accession>
<feature type="non-terminal residue" evidence="1">
    <location>
        <position position="1"/>
    </location>
</feature>